<evidence type="ECO:0000313" key="3">
    <source>
        <dbReference type="EMBL" id="TFI57962.1"/>
    </source>
</evidence>
<protein>
    <submittedName>
        <fullName evidence="3">Phosphatase PAP2 family protein</fullName>
    </submittedName>
</protein>
<feature type="compositionally biased region" description="Polar residues" evidence="1">
    <location>
        <begin position="1"/>
        <end position="17"/>
    </location>
</feature>
<organism evidence="3 4">
    <name type="scientific">Sphingomonas parva</name>
    <dbReference type="NCBI Taxonomy" id="2555898"/>
    <lineage>
        <taxon>Bacteria</taxon>
        <taxon>Pseudomonadati</taxon>
        <taxon>Pseudomonadota</taxon>
        <taxon>Alphaproteobacteria</taxon>
        <taxon>Sphingomonadales</taxon>
        <taxon>Sphingomonadaceae</taxon>
        <taxon>Sphingomonas</taxon>
    </lineage>
</organism>
<dbReference type="InterPro" id="IPR036938">
    <property type="entry name" value="PAP2/HPO_sf"/>
</dbReference>
<name>A0A4Y8ZRN3_9SPHN</name>
<feature type="domain" description="Phosphatidic acid phosphatase type 2/haloperoxidase" evidence="2">
    <location>
        <begin position="90"/>
        <end position="206"/>
    </location>
</feature>
<evidence type="ECO:0000259" key="2">
    <source>
        <dbReference type="SMART" id="SM00014"/>
    </source>
</evidence>
<comment type="caution">
    <text evidence="3">The sequence shown here is derived from an EMBL/GenBank/DDBJ whole genome shotgun (WGS) entry which is preliminary data.</text>
</comment>
<gene>
    <name evidence="3" type="ORF">E2493_12250</name>
</gene>
<evidence type="ECO:0000313" key="4">
    <source>
        <dbReference type="Proteomes" id="UP000298213"/>
    </source>
</evidence>
<dbReference type="SUPFAM" id="SSF48317">
    <property type="entry name" value="Acid phosphatase/Vanadium-dependent haloperoxidase"/>
    <property type="match status" value="1"/>
</dbReference>
<evidence type="ECO:0000256" key="1">
    <source>
        <dbReference type="SAM" id="MobiDB-lite"/>
    </source>
</evidence>
<feature type="region of interest" description="Disordered" evidence="1">
    <location>
        <begin position="1"/>
        <end position="29"/>
    </location>
</feature>
<sequence>MAARSPCSTARAISSPATRHRRSRGSMPKLEDAAEPLLAADVEVVEAVQPIRDNPVFERLADLGDEPQLRILCAATMALGAFQQDRRLVLAGARMLAAHTLATFAKDFVKHRIDRTRPRSLGRAETDHRLAPGRSRAKEESSFPSGHAAGAAAVARAFARAFPEAAAPAYAAGGVLAAAQIPRCAHYPTDVGAGLAIGIAAEAALDAGLALAAKALRPSSPEVPPLAFPIVLPLPPGT</sequence>
<dbReference type="PANTHER" id="PTHR14969:SF13">
    <property type="entry name" value="AT30094P"/>
    <property type="match status" value="1"/>
</dbReference>
<accession>A0A4Y8ZRN3</accession>
<dbReference type="Proteomes" id="UP000298213">
    <property type="component" value="Unassembled WGS sequence"/>
</dbReference>
<dbReference type="AlphaFoldDB" id="A0A4Y8ZRN3"/>
<proteinExistence type="predicted"/>
<dbReference type="PANTHER" id="PTHR14969">
    <property type="entry name" value="SPHINGOSINE-1-PHOSPHATE PHOSPHOHYDROLASE"/>
    <property type="match status" value="1"/>
</dbReference>
<dbReference type="InterPro" id="IPR000326">
    <property type="entry name" value="PAP2/HPO"/>
</dbReference>
<keyword evidence="4" id="KW-1185">Reference proteome</keyword>
<dbReference type="OrthoDB" id="8004717at2"/>
<reference evidence="3 4" key="1">
    <citation type="submission" date="2019-03" db="EMBL/GenBank/DDBJ databases">
        <title>Genome sequence of Sphingomonas sp. 17J27-24.</title>
        <authorList>
            <person name="Kim M."/>
            <person name="Maeng S."/>
            <person name="Sathiyaraj S."/>
        </authorList>
    </citation>
    <scope>NUCLEOTIDE SEQUENCE [LARGE SCALE GENOMIC DNA]</scope>
    <source>
        <strain evidence="3 4">17J27-24</strain>
    </source>
</reference>
<dbReference type="SMART" id="SM00014">
    <property type="entry name" value="acidPPc"/>
    <property type="match status" value="1"/>
</dbReference>
<feature type="region of interest" description="Disordered" evidence="1">
    <location>
        <begin position="119"/>
        <end position="144"/>
    </location>
</feature>
<dbReference type="Pfam" id="PF01569">
    <property type="entry name" value="PAP2"/>
    <property type="match status" value="1"/>
</dbReference>
<dbReference type="Gene3D" id="1.20.144.10">
    <property type="entry name" value="Phosphatidic acid phosphatase type 2/haloperoxidase"/>
    <property type="match status" value="1"/>
</dbReference>
<feature type="compositionally biased region" description="Basic and acidic residues" evidence="1">
    <location>
        <begin position="119"/>
        <end position="141"/>
    </location>
</feature>
<dbReference type="EMBL" id="SPDV01000021">
    <property type="protein sequence ID" value="TFI57962.1"/>
    <property type="molecule type" value="Genomic_DNA"/>
</dbReference>